<name>A0A7W4ISP1_9PROT</name>
<dbReference type="EMBL" id="JABEQD010000004">
    <property type="protein sequence ID" value="MBB2168203.1"/>
    <property type="molecule type" value="Genomic_DNA"/>
</dbReference>
<gene>
    <name evidence="1" type="ORF">HLH36_07525</name>
</gene>
<dbReference type="Pfam" id="PF10116">
    <property type="entry name" value="Host_attach"/>
    <property type="match status" value="1"/>
</dbReference>
<keyword evidence="2" id="KW-1185">Reference proteome</keyword>
<reference evidence="1 2" key="1">
    <citation type="submission" date="2020-04" db="EMBL/GenBank/DDBJ databases">
        <title>Description of novel Gluconacetobacter.</title>
        <authorList>
            <person name="Sombolestani A."/>
        </authorList>
    </citation>
    <scope>NUCLEOTIDE SEQUENCE [LARGE SCALE GENOMIC DNA]</scope>
    <source>
        <strain evidence="1 2">LMG 27801</strain>
    </source>
</reference>
<accession>A0A7W4ISP1</accession>
<organism evidence="1 2">
    <name type="scientific">Gluconacetobacter aggeris</name>
    <dbReference type="NCBI Taxonomy" id="1286186"/>
    <lineage>
        <taxon>Bacteria</taxon>
        <taxon>Pseudomonadati</taxon>
        <taxon>Pseudomonadota</taxon>
        <taxon>Alphaproteobacteria</taxon>
        <taxon>Acetobacterales</taxon>
        <taxon>Acetobacteraceae</taxon>
        <taxon>Gluconacetobacter</taxon>
    </lineage>
</organism>
<comment type="caution">
    <text evidence="1">The sequence shown here is derived from an EMBL/GenBank/DDBJ whole genome shotgun (WGS) entry which is preliminary data.</text>
</comment>
<dbReference type="InterPro" id="IPR019291">
    <property type="entry name" value="Host_attachment_protein"/>
</dbReference>
<dbReference type="AlphaFoldDB" id="A0A7W4ISP1"/>
<evidence type="ECO:0000313" key="2">
    <source>
        <dbReference type="Proteomes" id="UP000559860"/>
    </source>
</evidence>
<dbReference type="RefSeq" id="WP_182985799.1">
    <property type="nucleotide sequence ID" value="NZ_JABEQD010000004.1"/>
</dbReference>
<dbReference type="Proteomes" id="UP000559860">
    <property type="component" value="Unassembled WGS sequence"/>
</dbReference>
<protein>
    <submittedName>
        <fullName evidence="1">Host attachment protein</fullName>
    </submittedName>
</protein>
<sequence>MTARHGTLIVIADGEHARFVQPAENHALHTVASFDALTAHQRTSDLGDDAPGATYHTGSTAHHALNPHHDRHRLEMESFGKFVARQINEWDQAYEKLLVIAPSHSNASITSHLKPETKAKIIGVIRKDLTKTPDSALKDHIEYIV</sequence>
<evidence type="ECO:0000313" key="1">
    <source>
        <dbReference type="EMBL" id="MBB2168203.1"/>
    </source>
</evidence>
<proteinExistence type="predicted"/>